<reference evidence="2" key="1">
    <citation type="submission" date="2018-12" db="EMBL/GenBank/DDBJ databases">
        <title>Tengunoibacter tsumagoiensis gen. nov., sp. nov., Dictyobacter kobayashii sp. nov., D. alpinus sp. nov., and D. joshuensis sp. nov. and description of Dictyobacteraceae fam. nov. within the order Ktedonobacterales isolated from Tengu-no-mugimeshi.</title>
        <authorList>
            <person name="Wang C.M."/>
            <person name="Zheng Y."/>
            <person name="Sakai Y."/>
            <person name="Toyoda A."/>
            <person name="Minakuchi Y."/>
            <person name="Abe K."/>
            <person name="Yokota A."/>
            <person name="Yabe S."/>
        </authorList>
    </citation>
    <scope>NUCLEOTIDE SEQUENCE [LARGE SCALE GENOMIC DNA]</scope>
    <source>
        <strain evidence="2">Uno11</strain>
    </source>
</reference>
<dbReference type="EMBL" id="BIFS01000001">
    <property type="protein sequence ID" value="GCE18629.1"/>
    <property type="molecule type" value="Genomic_DNA"/>
</dbReference>
<dbReference type="AlphaFoldDB" id="A0A402AHQ3"/>
<sequence>MIGMKDVRFVRIVCGEWVCADVVTYEEDTTNGEWGRAIIAGQSYTVYWSYDGDEHTQLAEDEIARYRLLTEE</sequence>
<accession>A0A402AHQ3</accession>
<comment type="caution">
    <text evidence="1">The sequence shown here is derived from an EMBL/GenBank/DDBJ whole genome shotgun (WGS) entry which is preliminary data.</text>
</comment>
<dbReference type="Proteomes" id="UP000287188">
    <property type="component" value="Unassembled WGS sequence"/>
</dbReference>
<proteinExistence type="predicted"/>
<evidence type="ECO:0000313" key="2">
    <source>
        <dbReference type="Proteomes" id="UP000287188"/>
    </source>
</evidence>
<gene>
    <name evidence="1" type="ORF">KDK_24290</name>
</gene>
<evidence type="ECO:0000313" key="1">
    <source>
        <dbReference type="EMBL" id="GCE18629.1"/>
    </source>
</evidence>
<protein>
    <submittedName>
        <fullName evidence="1">Uncharacterized protein</fullName>
    </submittedName>
</protein>
<organism evidence="1 2">
    <name type="scientific">Dictyobacter kobayashii</name>
    <dbReference type="NCBI Taxonomy" id="2014872"/>
    <lineage>
        <taxon>Bacteria</taxon>
        <taxon>Bacillati</taxon>
        <taxon>Chloroflexota</taxon>
        <taxon>Ktedonobacteria</taxon>
        <taxon>Ktedonobacterales</taxon>
        <taxon>Dictyobacteraceae</taxon>
        <taxon>Dictyobacter</taxon>
    </lineage>
</organism>
<name>A0A402AHQ3_9CHLR</name>
<keyword evidence="2" id="KW-1185">Reference proteome</keyword>